<comment type="caution">
    <text evidence="1">The sequence shown here is derived from an EMBL/GenBank/DDBJ whole genome shotgun (WGS) entry which is preliminary data.</text>
</comment>
<reference evidence="1" key="1">
    <citation type="submission" date="2022-03" db="EMBL/GenBank/DDBJ databases">
        <authorList>
            <person name="Lindestad O."/>
        </authorList>
    </citation>
    <scope>NUCLEOTIDE SEQUENCE</scope>
</reference>
<protein>
    <submittedName>
        <fullName evidence="1">Jg1208 protein</fullName>
    </submittedName>
</protein>
<evidence type="ECO:0000313" key="1">
    <source>
        <dbReference type="EMBL" id="CAH2232889.1"/>
    </source>
</evidence>
<dbReference type="AlphaFoldDB" id="A0A8S4R8A3"/>
<name>A0A8S4R8A3_9NEOP</name>
<sequence>MPVSSQSVYELDDRAVGASPAAAAGGPRVSAGHTDKLPCAIVGTADSSVADVIDPPASTRLWRKSLHSIIVHHVSNGLMAHINEL</sequence>
<gene>
    <name evidence="1" type="primary">jg1208</name>
    <name evidence="1" type="ORF">PAEG_LOCUS11061</name>
</gene>
<dbReference type="EMBL" id="CAKXAJ010024922">
    <property type="protein sequence ID" value="CAH2232889.1"/>
    <property type="molecule type" value="Genomic_DNA"/>
</dbReference>
<proteinExistence type="predicted"/>
<dbReference type="Proteomes" id="UP000838756">
    <property type="component" value="Unassembled WGS sequence"/>
</dbReference>
<organism evidence="1 2">
    <name type="scientific">Pararge aegeria aegeria</name>
    <dbReference type="NCBI Taxonomy" id="348720"/>
    <lineage>
        <taxon>Eukaryota</taxon>
        <taxon>Metazoa</taxon>
        <taxon>Ecdysozoa</taxon>
        <taxon>Arthropoda</taxon>
        <taxon>Hexapoda</taxon>
        <taxon>Insecta</taxon>
        <taxon>Pterygota</taxon>
        <taxon>Neoptera</taxon>
        <taxon>Endopterygota</taxon>
        <taxon>Lepidoptera</taxon>
        <taxon>Glossata</taxon>
        <taxon>Ditrysia</taxon>
        <taxon>Papilionoidea</taxon>
        <taxon>Nymphalidae</taxon>
        <taxon>Satyrinae</taxon>
        <taxon>Satyrini</taxon>
        <taxon>Parargina</taxon>
        <taxon>Pararge</taxon>
    </lineage>
</organism>
<evidence type="ECO:0000313" key="2">
    <source>
        <dbReference type="Proteomes" id="UP000838756"/>
    </source>
</evidence>
<accession>A0A8S4R8A3</accession>
<keyword evidence="2" id="KW-1185">Reference proteome</keyword>